<evidence type="ECO:0000256" key="6">
    <source>
        <dbReference type="RuleBase" id="RU004355"/>
    </source>
</evidence>
<dbReference type="InterPro" id="IPR003753">
    <property type="entry name" value="Exonuc_VII_L"/>
</dbReference>
<proteinExistence type="inferred from homology"/>
<keyword evidence="1 5" id="KW-0963">Cytoplasm</keyword>
<evidence type="ECO:0000256" key="7">
    <source>
        <dbReference type="SAM" id="Coils"/>
    </source>
</evidence>
<evidence type="ECO:0000313" key="10">
    <source>
        <dbReference type="EMBL" id="RLE10383.1"/>
    </source>
</evidence>
<evidence type="ECO:0000259" key="9">
    <source>
        <dbReference type="Pfam" id="PF13742"/>
    </source>
</evidence>
<dbReference type="NCBIfam" id="TIGR00237">
    <property type="entry name" value="xseA"/>
    <property type="match status" value="1"/>
</dbReference>
<comment type="catalytic activity">
    <reaction evidence="5 6">
        <text>Exonucleolytic cleavage in either 5'- to 3'- or 3'- to 5'-direction to yield nucleoside 5'-phosphates.</text>
        <dbReference type="EC" id="3.1.11.6"/>
    </reaction>
</comment>
<dbReference type="GO" id="GO:0009318">
    <property type="term" value="C:exodeoxyribonuclease VII complex"/>
    <property type="evidence" value="ECO:0007669"/>
    <property type="project" value="UniProtKB-UniRule"/>
</dbReference>
<evidence type="ECO:0000256" key="5">
    <source>
        <dbReference type="HAMAP-Rule" id="MF_00378"/>
    </source>
</evidence>
<keyword evidence="7" id="KW-0175">Coiled coil</keyword>
<comment type="function">
    <text evidence="5">Bidirectionally degrades single-stranded DNA into large acid-insoluble oligonucleotides, which are then degraded further into small acid-soluble oligonucleotides.</text>
</comment>
<dbReference type="Proteomes" id="UP000279422">
    <property type="component" value="Unassembled WGS sequence"/>
</dbReference>
<feature type="coiled-coil region" evidence="7">
    <location>
        <begin position="309"/>
        <end position="336"/>
    </location>
</feature>
<evidence type="ECO:0000256" key="3">
    <source>
        <dbReference type="ARBA" id="ARBA00022801"/>
    </source>
</evidence>
<feature type="domain" description="OB-fold nucleic acid binding" evidence="9">
    <location>
        <begin position="6"/>
        <end position="99"/>
    </location>
</feature>
<evidence type="ECO:0000256" key="1">
    <source>
        <dbReference type="ARBA" id="ARBA00022490"/>
    </source>
</evidence>
<dbReference type="GO" id="GO:0008855">
    <property type="term" value="F:exodeoxyribonuclease VII activity"/>
    <property type="evidence" value="ECO:0007669"/>
    <property type="project" value="UniProtKB-UniRule"/>
</dbReference>
<evidence type="ECO:0000313" key="11">
    <source>
        <dbReference type="Proteomes" id="UP000279422"/>
    </source>
</evidence>
<dbReference type="CDD" id="cd04489">
    <property type="entry name" value="ExoVII_LU_OBF"/>
    <property type="match status" value="1"/>
</dbReference>
<comment type="subunit">
    <text evidence="5">Heterooligomer composed of large and small subunits.</text>
</comment>
<dbReference type="InterPro" id="IPR020579">
    <property type="entry name" value="Exonuc_VII_lsu_C"/>
</dbReference>
<name>A0A497E5F6_UNCAE</name>
<comment type="similarity">
    <text evidence="5 6">Belongs to the XseA family.</text>
</comment>
<accession>A0A497E5F6</accession>
<protein>
    <recommendedName>
        <fullName evidence="5">Exodeoxyribonuclease 7 large subunit</fullName>
        <ecNumber evidence="5">3.1.11.6</ecNumber>
    </recommendedName>
    <alternativeName>
        <fullName evidence="5">Exodeoxyribonuclease VII large subunit</fullName>
        <shortName evidence="5">Exonuclease VII large subunit</shortName>
    </alternativeName>
</protein>
<dbReference type="EC" id="3.1.11.6" evidence="5"/>
<evidence type="ECO:0000256" key="4">
    <source>
        <dbReference type="ARBA" id="ARBA00022839"/>
    </source>
</evidence>
<dbReference type="GO" id="GO:0006308">
    <property type="term" value="P:DNA catabolic process"/>
    <property type="evidence" value="ECO:0007669"/>
    <property type="project" value="UniProtKB-UniRule"/>
</dbReference>
<keyword evidence="4 5" id="KW-0269">Exonuclease</keyword>
<gene>
    <name evidence="5 10" type="primary">xseA</name>
    <name evidence="10" type="ORF">DRJ00_01470</name>
</gene>
<evidence type="ECO:0000259" key="8">
    <source>
        <dbReference type="Pfam" id="PF02601"/>
    </source>
</evidence>
<dbReference type="Pfam" id="PF02601">
    <property type="entry name" value="Exonuc_VII_L"/>
    <property type="match status" value="1"/>
</dbReference>
<dbReference type="PANTHER" id="PTHR30008:SF0">
    <property type="entry name" value="EXODEOXYRIBONUCLEASE 7 LARGE SUBUNIT"/>
    <property type="match status" value="1"/>
</dbReference>
<keyword evidence="2 5" id="KW-0540">Nuclease</keyword>
<reference evidence="10 11" key="1">
    <citation type="submission" date="2018-06" db="EMBL/GenBank/DDBJ databases">
        <title>Extensive metabolic versatility and redundancy in microbially diverse, dynamic hydrothermal sediments.</title>
        <authorList>
            <person name="Dombrowski N."/>
            <person name="Teske A."/>
            <person name="Baker B.J."/>
        </authorList>
    </citation>
    <scope>NUCLEOTIDE SEQUENCE [LARGE SCALE GENOMIC DNA]</scope>
    <source>
        <strain evidence="10">B47_G16</strain>
    </source>
</reference>
<dbReference type="HAMAP" id="MF_00378">
    <property type="entry name" value="Exonuc_7_L"/>
    <property type="match status" value="1"/>
</dbReference>
<dbReference type="InterPro" id="IPR025824">
    <property type="entry name" value="OB-fold_nuc-bd_dom"/>
</dbReference>
<dbReference type="GO" id="GO:0003676">
    <property type="term" value="F:nucleic acid binding"/>
    <property type="evidence" value="ECO:0007669"/>
    <property type="project" value="InterPro"/>
</dbReference>
<dbReference type="PANTHER" id="PTHR30008">
    <property type="entry name" value="EXODEOXYRIBONUCLEASE 7 LARGE SUBUNIT"/>
    <property type="match status" value="1"/>
</dbReference>
<sequence>MQPHIYTVNEVTTYIKNCLEEDEKLQDVWVKGEISNFKSPSRHLYFSLKDEESLLSCIMFQDKASGLKFTLENGLEVIARGNIGVYKPQGKYQLYVEEIFPVGRGYLYLAFEQLKKELGKKGYFRPEHKLPLPFLPQRIGVVTSPDGAAIRDILTVLDRRFPNLEIILSPCRVQGEEAAGEIAQAIRNLNEYGKVDVIIVGRGGGSLEDLFPFNERIVADAIYESRIPIISAVGHEIDVTISDFVADERAPTPSAAAERVVPKKEDLIEILESYRKKLSHFITAYLHSLRLTLKNIRSSSSLKQPYFKLRDLKQELDELRRRMSSCLIHRSQLEKNKLFSLAHALRQSSPKKRIDLKGEELGREKKRLVDVMVESLRKKKEKILFCKERMRSLSPLSILKRGYSICFSYPEGKLIKRSEQLKKGDRIKVKLYKGSVYSRVYQIQEEEVEV</sequence>
<comment type="caution">
    <text evidence="10">The sequence shown here is derived from an EMBL/GenBank/DDBJ whole genome shotgun (WGS) entry which is preliminary data.</text>
</comment>
<dbReference type="Pfam" id="PF13742">
    <property type="entry name" value="tRNA_anti_2"/>
    <property type="match status" value="1"/>
</dbReference>
<evidence type="ECO:0000256" key="2">
    <source>
        <dbReference type="ARBA" id="ARBA00022722"/>
    </source>
</evidence>
<dbReference type="EMBL" id="QMPZ01000009">
    <property type="protein sequence ID" value="RLE10383.1"/>
    <property type="molecule type" value="Genomic_DNA"/>
</dbReference>
<dbReference type="AlphaFoldDB" id="A0A497E5F6"/>
<comment type="subcellular location">
    <subcellularLocation>
        <location evidence="5 6">Cytoplasm</location>
    </subcellularLocation>
</comment>
<dbReference type="GO" id="GO:0005737">
    <property type="term" value="C:cytoplasm"/>
    <property type="evidence" value="ECO:0007669"/>
    <property type="project" value="UniProtKB-SubCell"/>
</dbReference>
<feature type="domain" description="Exonuclease VII large subunit C-terminal" evidence="8">
    <location>
        <begin position="123"/>
        <end position="437"/>
    </location>
</feature>
<keyword evidence="3 5" id="KW-0378">Hydrolase</keyword>
<organism evidence="10 11">
    <name type="scientific">Aerophobetes bacterium</name>
    <dbReference type="NCBI Taxonomy" id="2030807"/>
    <lineage>
        <taxon>Bacteria</taxon>
        <taxon>Candidatus Aerophobota</taxon>
    </lineage>
</organism>